<keyword evidence="4" id="KW-1185">Reference proteome</keyword>
<protein>
    <recommendedName>
        <fullName evidence="5">DUF418 domain-containing protein</fullName>
    </recommendedName>
</protein>
<gene>
    <name evidence="3" type="ORF">CJEDD_04640</name>
</gene>
<proteinExistence type="predicted"/>
<feature type="transmembrane region" description="Helical" evidence="2">
    <location>
        <begin position="204"/>
        <end position="223"/>
    </location>
</feature>
<feature type="compositionally biased region" description="Low complexity" evidence="1">
    <location>
        <begin position="304"/>
        <end position="324"/>
    </location>
</feature>
<keyword evidence="2" id="KW-0812">Transmembrane</keyword>
<evidence type="ECO:0008006" key="5">
    <source>
        <dbReference type="Google" id="ProtNLM"/>
    </source>
</evidence>
<feature type="transmembrane region" description="Helical" evidence="2">
    <location>
        <begin position="235"/>
        <end position="265"/>
    </location>
</feature>
<keyword evidence="2" id="KW-1133">Transmembrane helix</keyword>
<feature type="region of interest" description="Disordered" evidence="1">
    <location>
        <begin position="297"/>
        <end position="324"/>
    </location>
</feature>
<dbReference type="RefSeq" id="WP_232297699.1">
    <property type="nucleotide sequence ID" value="NZ_CBYN010000038.1"/>
</dbReference>
<keyword evidence="2" id="KW-0472">Membrane</keyword>
<evidence type="ECO:0000256" key="1">
    <source>
        <dbReference type="SAM" id="MobiDB-lite"/>
    </source>
</evidence>
<feature type="transmembrane region" description="Helical" evidence="2">
    <location>
        <begin position="113"/>
        <end position="134"/>
    </location>
</feature>
<feature type="transmembrane region" description="Helical" evidence="2">
    <location>
        <begin position="140"/>
        <end position="157"/>
    </location>
</feature>
<evidence type="ECO:0000313" key="4">
    <source>
        <dbReference type="Proteomes" id="UP001218071"/>
    </source>
</evidence>
<feature type="transmembrane region" description="Helical" evidence="2">
    <location>
        <begin position="65"/>
        <end position="83"/>
    </location>
</feature>
<dbReference type="Proteomes" id="UP001218071">
    <property type="component" value="Chromosome"/>
</dbReference>
<organism evidence="3 4">
    <name type="scientific">Corynebacterium jeddahense</name>
    <dbReference type="NCBI Taxonomy" id="1414719"/>
    <lineage>
        <taxon>Bacteria</taxon>
        <taxon>Bacillati</taxon>
        <taxon>Actinomycetota</taxon>
        <taxon>Actinomycetes</taxon>
        <taxon>Mycobacteriales</taxon>
        <taxon>Corynebacteriaceae</taxon>
        <taxon>Corynebacterium</taxon>
    </lineage>
</organism>
<dbReference type="EMBL" id="CP063194">
    <property type="protein sequence ID" value="WCZ38541.1"/>
    <property type="molecule type" value="Genomic_DNA"/>
</dbReference>
<accession>A0ABY7UIT7</accession>
<name>A0ABY7UIT7_9CORY</name>
<feature type="transmembrane region" description="Helical" evidence="2">
    <location>
        <begin position="164"/>
        <end position="184"/>
    </location>
</feature>
<feature type="transmembrane region" description="Helical" evidence="2">
    <location>
        <begin position="89"/>
        <end position="106"/>
    </location>
</feature>
<reference evidence="3 4" key="1">
    <citation type="submission" date="2020-10" db="EMBL/GenBank/DDBJ databases">
        <title>Complete genome sequence of Corynebacterium jeddahense DSM 45997, type strain of Corynebacterium jeddahense.</title>
        <authorList>
            <person name="Busche T."/>
            <person name="Kalinowski J."/>
            <person name="Ruckert C."/>
        </authorList>
    </citation>
    <scope>NUCLEOTIDE SEQUENCE [LARGE SCALE GENOMIC DNA]</scope>
    <source>
        <strain evidence="3 4">DSM 45997</strain>
    </source>
</reference>
<sequence>MQNSSGARNVGVDVTRAIALIGMFVSHLSYPSGILAEVVYGFPAALFAFVAGVSMAFMSAGGARPAHFVVRGLVLVALHFGLALVPTDIYIVLGTLGICMISLAWAPKWSSRVQLLVAVVLTVVSGLVAAFGPALNYSPFMWAALMLAGMLFHRHVLGCSRRLAWGAVVGLALMALDIAARWYVPLPLVLDVDGHTGGVLDVVGSVGTSIGICSACCVVARRWQVVLPRMGRMPLTLYCLHVVSSPFVGLWVTLAGATAMAAAWLHVFRRGPVEEAVRRIVGAGVHCFEKWKGKGNEEDRRIDAGSGDARSAAGVGDGVANIRR</sequence>
<evidence type="ECO:0000256" key="2">
    <source>
        <dbReference type="SAM" id="Phobius"/>
    </source>
</evidence>
<evidence type="ECO:0000313" key="3">
    <source>
        <dbReference type="EMBL" id="WCZ38541.1"/>
    </source>
</evidence>
<feature type="transmembrane region" description="Helical" evidence="2">
    <location>
        <begin position="38"/>
        <end position="58"/>
    </location>
</feature>